<organism evidence="1 2">
    <name type="scientific">Zunongwangia mangrovi</name>
    <dbReference type="NCBI Taxonomy" id="1334022"/>
    <lineage>
        <taxon>Bacteria</taxon>
        <taxon>Pseudomonadati</taxon>
        <taxon>Bacteroidota</taxon>
        <taxon>Flavobacteriia</taxon>
        <taxon>Flavobacteriales</taxon>
        <taxon>Flavobacteriaceae</taxon>
        <taxon>Zunongwangia</taxon>
    </lineage>
</organism>
<dbReference type="InterPro" id="IPR005901">
    <property type="entry name" value="GLPGLI"/>
</dbReference>
<evidence type="ECO:0000313" key="1">
    <source>
        <dbReference type="EMBL" id="SFB78894.1"/>
    </source>
</evidence>
<accession>A0A1I1DVQ3</accession>
<protein>
    <submittedName>
        <fullName evidence="1">GLPGLI family protein</fullName>
    </submittedName>
</protein>
<evidence type="ECO:0000313" key="2">
    <source>
        <dbReference type="Proteomes" id="UP000199438"/>
    </source>
</evidence>
<dbReference type="NCBIfam" id="TIGR01200">
    <property type="entry name" value="GLPGLI"/>
    <property type="match status" value="1"/>
</dbReference>
<dbReference type="Proteomes" id="UP000199438">
    <property type="component" value="Unassembled WGS sequence"/>
</dbReference>
<sequence length="225" mass="26166">MKQFYSFILIFTFFAGFSQEKQIGEVLYEVNMMMPEDTNQGTSSAETRNKVRMLMKTSRPERFKLIFNENESRYEIIKRMNSDIDPTINLSRILGGETKVFYQNVKADIQYYNENFSGEDWSVFYENYNYKLTKEKKTVLGFLCYKATFGKGRYAWYTPEIPVNFGPGKYNGLPGLVLEAMHKGLLITAKKINLDSNNIQLEVPIVGKKISEEDYIDLKSKNADF</sequence>
<keyword evidence="2" id="KW-1185">Reference proteome</keyword>
<dbReference type="RefSeq" id="WP_092539930.1">
    <property type="nucleotide sequence ID" value="NZ_FOKV01000001.1"/>
</dbReference>
<dbReference type="AlphaFoldDB" id="A0A1I1DVQ3"/>
<gene>
    <name evidence="1" type="ORF">SAMN04487907_101646</name>
</gene>
<dbReference type="STRING" id="1334022.SAMN04487907_101646"/>
<dbReference type="EMBL" id="FOKV01000001">
    <property type="protein sequence ID" value="SFB78894.1"/>
    <property type="molecule type" value="Genomic_DNA"/>
</dbReference>
<name>A0A1I1DVQ3_9FLAO</name>
<reference evidence="2" key="1">
    <citation type="submission" date="2016-10" db="EMBL/GenBank/DDBJ databases">
        <authorList>
            <person name="Varghese N."/>
            <person name="Submissions S."/>
        </authorList>
    </citation>
    <scope>NUCLEOTIDE SEQUENCE [LARGE SCALE GENOMIC DNA]</scope>
    <source>
        <strain evidence="2">DSM 24499</strain>
    </source>
</reference>
<dbReference type="Pfam" id="PF09697">
    <property type="entry name" value="Porph_ging"/>
    <property type="match status" value="1"/>
</dbReference>
<dbReference type="OrthoDB" id="713598at2"/>
<proteinExistence type="predicted"/>